<organism evidence="1 2">
    <name type="scientific">Hyaloscypha hepaticicola</name>
    <dbReference type="NCBI Taxonomy" id="2082293"/>
    <lineage>
        <taxon>Eukaryota</taxon>
        <taxon>Fungi</taxon>
        <taxon>Dikarya</taxon>
        <taxon>Ascomycota</taxon>
        <taxon>Pezizomycotina</taxon>
        <taxon>Leotiomycetes</taxon>
        <taxon>Helotiales</taxon>
        <taxon>Hyaloscyphaceae</taxon>
        <taxon>Hyaloscypha</taxon>
    </lineage>
</organism>
<keyword evidence="2" id="KW-1185">Reference proteome</keyword>
<name>A0A2J6QF81_9HELO</name>
<proteinExistence type="predicted"/>
<reference evidence="1 2" key="1">
    <citation type="submission" date="2016-05" db="EMBL/GenBank/DDBJ databases">
        <title>A degradative enzymes factory behind the ericoid mycorrhizal symbiosis.</title>
        <authorList>
            <consortium name="DOE Joint Genome Institute"/>
            <person name="Martino E."/>
            <person name="Morin E."/>
            <person name="Grelet G."/>
            <person name="Kuo A."/>
            <person name="Kohler A."/>
            <person name="Daghino S."/>
            <person name="Barry K."/>
            <person name="Choi C."/>
            <person name="Cichocki N."/>
            <person name="Clum A."/>
            <person name="Copeland A."/>
            <person name="Hainaut M."/>
            <person name="Haridas S."/>
            <person name="Labutti K."/>
            <person name="Lindquist E."/>
            <person name="Lipzen A."/>
            <person name="Khouja H.-R."/>
            <person name="Murat C."/>
            <person name="Ohm R."/>
            <person name="Olson A."/>
            <person name="Spatafora J."/>
            <person name="Veneault-Fourrey C."/>
            <person name="Henrissat B."/>
            <person name="Grigoriev I."/>
            <person name="Martin F."/>
            <person name="Perotto S."/>
        </authorList>
    </citation>
    <scope>NUCLEOTIDE SEQUENCE [LARGE SCALE GENOMIC DNA]</scope>
    <source>
        <strain evidence="1 2">UAMH 7357</strain>
    </source>
</reference>
<evidence type="ECO:0000313" key="1">
    <source>
        <dbReference type="EMBL" id="PMD24916.1"/>
    </source>
</evidence>
<protein>
    <submittedName>
        <fullName evidence="1">Uncharacterized protein</fullName>
    </submittedName>
</protein>
<accession>A0A2J6QF81</accession>
<dbReference type="PANTHER" id="PTHR38790">
    <property type="entry name" value="2EXR DOMAIN-CONTAINING PROTEIN-RELATED"/>
    <property type="match status" value="1"/>
</dbReference>
<dbReference type="EMBL" id="KZ613471">
    <property type="protein sequence ID" value="PMD24916.1"/>
    <property type="molecule type" value="Genomic_DNA"/>
</dbReference>
<dbReference type="AlphaFoldDB" id="A0A2J6QF81"/>
<dbReference type="OrthoDB" id="5413827at2759"/>
<gene>
    <name evidence="1" type="ORF">NA56DRAFT_699712</name>
</gene>
<dbReference type="Proteomes" id="UP000235672">
    <property type="component" value="Unassembled WGS sequence"/>
</dbReference>
<sequence>MTEKTKMAGKTNQEDDEDAKKHWKVIGGFDAFNPHCQPIKKRRLKRRASHGQKKVKLVRCEELPEPESGIHSLAWAQAILPQSSGFLKLPIEVRTRIYEHVIDDWACGPKLDSPVMPWKKGRKFRDPDWKNAAQETAALYLLSRQVYIDVVGSGLLYRFRKFYFSSPTTMLNYLWVINPRHKDSIRTIQLDISLATYLKCFAADPPRTCGRPFEMIASCQNLQHFSLNIKLVPKHYRIQHKANVNHWQHWSYRPIPMSMTISNEVLDLVAACASLKSIRGLKSFELLWTPMWSSLQNPVPFEKNNEVRINQVVEEIRGLITSEQ</sequence>
<evidence type="ECO:0000313" key="2">
    <source>
        <dbReference type="Proteomes" id="UP000235672"/>
    </source>
</evidence>